<evidence type="ECO:0000256" key="2">
    <source>
        <dbReference type="SAM" id="MobiDB-lite"/>
    </source>
</evidence>
<evidence type="ECO:0000256" key="1">
    <source>
        <dbReference type="RuleBase" id="RU000487"/>
    </source>
</evidence>
<feature type="region of interest" description="Disordered" evidence="2">
    <location>
        <begin position="81"/>
        <end position="114"/>
    </location>
</feature>
<dbReference type="Gene3D" id="3.30.420.40">
    <property type="match status" value="2"/>
</dbReference>
<organism evidence="3 4">
    <name type="scientific">Phaeosphaeria nodorum (strain SN15 / ATCC MYA-4574 / FGSC 10173)</name>
    <name type="common">Glume blotch fungus</name>
    <name type="synonym">Parastagonospora nodorum</name>
    <dbReference type="NCBI Taxonomy" id="321614"/>
    <lineage>
        <taxon>Eukaryota</taxon>
        <taxon>Fungi</taxon>
        <taxon>Dikarya</taxon>
        <taxon>Ascomycota</taxon>
        <taxon>Pezizomycotina</taxon>
        <taxon>Dothideomycetes</taxon>
        <taxon>Pleosporomycetidae</taxon>
        <taxon>Pleosporales</taxon>
        <taxon>Pleosporineae</taxon>
        <taxon>Phaeosphaeriaceae</taxon>
        <taxon>Parastagonospora</taxon>
    </lineage>
</organism>
<dbReference type="CDD" id="cd10207">
    <property type="entry name" value="ASKHA_NBD_Arp10"/>
    <property type="match status" value="1"/>
</dbReference>
<dbReference type="PANTHER" id="PTHR11937">
    <property type="entry name" value="ACTIN"/>
    <property type="match status" value="1"/>
</dbReference>
<dbReference type="Pfam" id="PF00022">
    <property type="entry name" value="Actin"/>
    <property type="match status" value="1"/>
</dbReference>
<dbReference type="EMBL" id="CP069028">
    <property type="protein sequence ID" value="QRC96121.1"/>
    <property type="molecule type" value="Genomic_DNA"/>
</dbReference>
<sequence>MSTSDRKVPVSLNRAARGTTPRVADLASTPESPRTPLGRATSYGFGSPGGSFRTDDEYVVIEVGARFVRCGFPGESAPRCTIPFGPDQQRRVGDYRQWDPEYGQQRQKRRRGQDWGQEHELYRVDLSTVDLGLVEDKFERAMREAYNKYFLLDSKPRRILLAMPTRMPHALMSTLLDVLFTSFQAPSITLMSSPVLSTVAAGLRSALVVDIGWSETAVTAVYEYREVQERRSVRAGKMLSEEMAKLLNTELDDNADSGSPRADVSFEEVEEVLTRVGWCKANPRSNRRTLYFPAREAPVLEEFEDAVESPPPTINVPFPRHTPPTELRIPFASLAKPTEAALFAPDMTLSEFDDEDLPLHYLMYRALVQLPVDVRRLCMSRIVITGGVSNLPGLKTRLLRELEALVSIRGWDRVRNYGKASAKHEERMRARKEDAEARREDAELRRQEGEDVISESLDPGAPLSSVPAGLREPEVDNMDAKMEQLAIRTGPPRACFIGGTIRGVETLGAWAGASLIAQQRVKGIVEIEREKYLQHGLQGASREKEISVVQQRQSMGPGLAKGGGERASWTLGVWA</sequence>
<reference evidence="4" key="1">
    <citation type="journal article" date="2021" name="BMC Genomics">
        <title>Chromosome-level genome assembly and manually-curated proteome of model necrotroph Parastagonospora nodorum Sn15 reveals a genome-wide trove of candidate effector homologs, and redundancy of virulence-related functions within an accessory chromosome.</title>
        <authorList>
            <person name="Bertazzoni S."/>
            <person name="Jones D.A.B."/>
            <person name="Phan H.T."/>
            <person name="Tan K.-C."/>
            <person name="Hane J.K."/>
        </authorList>
    </citation>
    <scope>NUCLEOTIDE SEQUENCE [LARGE SCALE GENOMIC DNA]</scope>
    <source>
        <strain evidence="4">SN15 / ATCC MYA-4574 / FGSC 10173)</strain>
    </source>
</reference>
<dbReference type="InterPro" id="IPR004000">
    <property type="entry name" value="Actin"/>
</dbReference>
<comment type="similarity">
    <text evidence="1">Belongs to the actin family.</text>
</comment>
<dbReference type="SMART" id="SM00268">
    <property type="entry name" value="ACTIN"/>
    <property type="match status" value="1"/>
</dbReference>
<feature type="region of interest" description="Disordered" evidence="2">
    <location>
        <begin position="1"/>
        <end position="48"/>
    </location>
</feature>
<dbReference type="VEuPathDB" id="FungiDB:JI435_057580"/>
<dbReference type="AlphaFoldDB" id="A0A7U2I197"/>
<feature type="compositionally biased region" description="Basic and acidic residues" evidence="2">
    <location>
        <begin position="423"/>
        <end position="449"/>
    </location>
</feature>
<dbReference type="SUPFAM" id="SSF53067">
    <property type="entry name" value="Actin-like ATPase domain"/>
    <property type="match status" value="2"/>
</dbReference>
<dbReference type="Gene3D" id="3.90.640.10">
    <property type="entry name" value="Actin, Chain A, domain 4"/>
    <property type="match status" value="1"/>
</dbReference>
<name>A0A7U2I197_PHANO</name>
<evidence type="ECO:0008006" key="5">
    <source>
        <dbReference type="Google" id="ProtNLM"/>
    </source>
</evidence>
<evidence type="ECO:0000313" key="4">
    <source>
        <dbReference type="Proteomes" id="UP000663193"/>
    </source>
</evidence>
<accession>A0A7U2I197</accession>
<keyword evidence="4" id="KW-1185">Reference proteome</keyword>
<protein>
    <recommendedName>
        <fullName evidence="5">Actin-related protein RO7</fullName>
    </recommendedName>
</protein>
<feature type="region of interest" description="Disordered" evidence="2">
    <location>
        <begin position="423"/>
        <end position="470"/>
    </location>
</feature>
<gene>
    <name evidence="3" type="ORF">JI435_057580</name>
</gene>
<dbReference type="OrthoDB" id="337660at2759"/>
<feature type="compositionally biased region" description="Basic and acidic residues" evidence="2">
    <location>
        <begin position="88"/>
        <end position="99"/>
    </location>
</feature>
<evidence type="ECO:0000313" key="3">
    <source>
        <dbReference type="EMBL" id="QRC96121.1"/>
    </source>
</evidence>
<proteinExistence type="inferred from homology"/>
<dbReference type="InterPro" id="IPR043129">
    <property type="entry name" value="ATPase_NBD"/>
</dbReference>
<dbReference type="Proteomes" id="UP000663193">
    <property type="component" value="Chromosome 6"/>
</dbReference>